<dbReference type="EMBL" id="BGZJ01000001">
    <property type="protein sequence ID" value="GBO93085.1"/>
    <property type="molecule type" value="Genomic_DNA"/>
</dbReference>
<dbReference type="OrthoDB" id="9156803at2"/>
<evidence type="ECO:0000313" key="9">
    <source>
        <dbReference type="EMBL" id="GBO93085.1"/>
    </source>
</evidence>
<keyword evidence="6" id="KW-0998">Cell outer membrane</keyword>
<evidence type="ECO:0000256" key="6">
    <source>
        <dbReference type="ARBA" id="ARBA00023237"/>
    </source>
</evidence>
<protein>
    <submittedName>
        <fullName evidence="9">Uncharacterized protein</fullName>
    </submittedName>
</protein>
<organism evidence="9 10">
    <name type="scientific">Mesosutterella multiformis</name>
    <dbReference type="NCBI Taxonomy" id="2259133"/>
    <lineage>
        <taxon>Bacteria</taxon>
        <taxon>Pseudomonadati</taxon>
        <taxon>Pseudomonadota</taxon>
        <taxon>Betaproteobacteria</taxon>
        <taxon>Burkholderiales</taxon>
        <taxon>Sutterellaceae</taxon>
        <taxon>Mesosutterella</taxon>
    </lineage>
</organism>
<evidence type="ECO:0000256" key="2">
    <source>
        <dbReference type="ARBA" id="ARBA00006368"/>
    </source>
</evidence>
<comment type="similarity">
    <text evidence="2">Belongs to the lipid A palmitoyltransferase family.</text>
</comment>
<dbReference type="Pfam" id="PF07017">
    <property type="entry name" value="PagP"/>
    <property type="match status" value="1"/>
</dbReference>
<dbReference type="GO" id="GO:0016746">
    <property type="term" value="F:acyltransferase activity"/>
    <property type="evidence" value="ECO:0007669"/>
    <property type="project" value="UniProtKB-KW"/>
</dbReference>
<comment type="caution">
    <text evidence="9">The sequence shown here is derived from an EMBL/GenBank/DDBJ whole genome shotgun (WGS) entry which is preliminary data.</text>
</comment>
<dbReference type="GO" id="GO:0009279">
    <property type="term" value="C:cell outer membrane"/>
    <property type="evidence" value="ECO:0007669"/>
    <property type="project" value="UniProtKB-SubCell"/>
</dbReference>
<proteinExistence type="inferred from homology"/>
<dbReference type="Proteomes" id="UP000266091">
    <property type="component" value="Unassembled WGS sequence"/>
</dbReference>
<evidence type="ECO:0000256" key="7">
    <source>
        <dbReference type="ARBA" id="ARBA00023315"/>
    </source>
</evidence>
<evidence type="ECO:0000256" key="3">
    <source>
        <dbReference type="ARBA" id="ARBA00022679"/>
    </source>
</evidence>
<sequence length="388" mass="42773">MLLKRKLALAAMLTAFTLPAWADGFLSSALSAINETTPAGMVSQDSREDGVGGWFRDQGRGFSNIVKQGNTAIVLPVYTEHPAWDYNNRHQENGLTWGGGIARTFVDSRGNERLAYAVAFSDSHYELEPSVGYGWVSRWNVGSTGLHVGAGYLAGLTFRADYRWLPIPAPLPLLNVGTRNFGAYMTYIPFSNVAFFFTTFNLDDHATHEMPLQPGSVWYGRNNLLYAGGSWVHNDLGDPDSDKGRATMTSNGGWNAGIRHYFDRHWAADLGVIRSKHDTAWDGVKQHDWKMTQVNLMGQYHADATKNLRLFAGAGIGYAKLKRTGQSEDSIHPVIGAGFTWAFSREFHLTGSIVTAFPRFKDIDAVHCPGDTGRPAPTSFNLSLGKTF</sequence>
<comment type="subcellular location">
    <subcellularLocation>
        <location evidence="1">Cell outer membrane</location>
    </subcellularLocation>
</comment>
<keyword evidence="5" id="KW-0472">Membrane</keyword>
<evidence type="ECO:0000256" key="8">
    <source>
        <dbReference type="SAM" id="SignalP"/>
    </source>
</evidence>
<gene>
    <name evidence="9" type="ORF">MESMUL_04390</name>
</gene>
<dbReference type="AlphaFoldDB" id="A0A388SA50"/>
<evidence type="ECO:0000256" key="4">
    <source>
        <dbReference type="ARBA" id="ARBA00022729"/>
    </source>
</evidence>
<dbReference type="SUPFAM" id="SSF56925">
    <property type="entry name" value="OMPA-like"/>
    <property type="match status" value="2"/>
</dbReference>
<accession>A0A388SA50</accession>
<name>A0A388SA50_9BURK</name>
<dbReference type="InterPro" id="IPR009746">
    <property type="entry name" value="LipidA_acyl_PagP"/>
</dbReference>
<reference evidence="9 10" key="1">
    <citation type="journal article" date="2018" name="Int. J. Syst. Evol. Microbiol.">
        <title>Mesosutterella multiformis gen. nov., sp. nov., a member of the family Sutterellaceae and Sutterella megalosphaeroides sp. nov., isolated from human faeces.</title>
        <authorList>
            <person name="Sakamoto M."/>
            <person name="Ikeyama N."/>
            <person name="Kunihiro T."/>
            <person name="Iino T."/>
            <person name="Yuki M."/>
            <person name="Ohkuma M."/>
        </authorList>
    </citation>
    <scope>NUCLEOTIDE SEQUENCE [LARGE SCALE GENOMIC DNA]</scope>
    <source>
        <strain evidence="9 10">4NBBH2</strain>
    </source>
</reference>
<evidence type="ECO:0000256" key="1">
    <source>
        <dbReference type="ARBA" id="ARBA00004442"/>
    </source>
</evidence>
<dbReference type="InterPro" id="IPR011250">
    <property type="entry name" value="OMP/PagP_B-barrel"/>
</dbReference>
<feature type="chain" id="PRO_5017323071" evidence="8">
    <location>
        <begin position="23"/>
        <end position="388"/>
    </location>
</feature>
<evidence type="ECO:0000256" key="5">
    <source>
        <dbReference type="ARBA" id="ARBA00023136"/>
    </source>
</evidence>
<keyword evidence="7" id="KW-0012">Acyltransferase</keyword>
<keyword evidence="4 8" id="KW-0732">Signal</keyword>
<feature type="signal peptide" evidence="8">
    <location>
        <begin position="1"/>
        <end position="22"/>
    </location>
</feature>
<keyword evidence="3" id="KW-0808">Transferase</keyword>
<keyword evidence="10" id="KW-1185">Reference proteome</keyword>
<dbReference type="Gene3D" id="2.40.160.20">
    <property type="match status" value="2"/>
</dbReference>
<evidence type="ECO:0000313" key="10">
    <source>
        <dbReference type="Proteomes" id="UP000266091"/>
    </source>
</evidence>